<dbReference type="GO" id="GO:0000447">
    <property type="term" value="P:endonucleolytic cleavage in ITS1 to separate SSU-rRNA from 5.8S rRNA and LSU-rRNA from tricistronic rRNA transcript (SSU-rRNA, 5.8S rRNA, LSU-rRNA)"/>
    <property type="evidence" value="ECO:0007669"/>
    <property type="project" value="TreeGrafter"/>
</dbReference>
<dbReference type="OrthoDB" id="9987665at2759"/>
<dbReference type="GO" id="GO:0030688">
    <property type="term" value="C:preribosome, small subunit precursor"/>
    <property type="evidence" value="ECO:0007669"/>
    <property type="project" value="TreeGrafter"/>
</dbReference>
<protein>
    <recommendedName>
        <fullName evidence="4">PUM-HD domain-containing protein</fullName>
    </recommendedName>
</protein>
<dbReference type="SUPFAM" id="SSF48371">
    <property type="entry name" value="ARM repeat"/>
    <property type="match status" value="1"/>
</dbReference>
<dbReference type="PANTHER" id="PTHR13102:SF0">
    <property type="entry name" value="NUCLEOLAR PROTEIN 9"/>
    <property type="match status" value="1"/>
</dbReference>
<feature type="non-terminal residue" evidence="2">
    <location>
        <position position="1"/>
    </location>
</feature>
<evidence type="ECO:0000313" key="3">
    <source>
        <dbReference type="Proteomes" id="UP000270094"/>
    </source>
</evidence>
<dbReference type="GO" id="GO:0030686">
    <property type="term" value="C:90S preribosome"/>
    <property type="evidence" value="ECO:0007669"/>
    <property type="project" value="TreeGrafter"/>
</dbReference>
<dbReference type="Gene3D" id="1.25.10.10">
    <property type="entry name" value="Leucine-rich Repeat Variant"/>
    <property type="match status" value="1"/>
</dbReference>
<dbReference type="GO" id="GO:0005730">
    <property type="term" value="C:nucleolus"/>
    <property type="evidence" value="ECO:0007669"/>
    <property type="project" value="TreeGrafter"/>
</dbReference>
<name>A0A3P7M0S7_STRVU</name>
<dbReference type="GO" id="GO:0003723">
    <property type="term" value="F:RNA binding"/>
    <property type="evidence" value="ECO:0007669"/>
    <property type="project" value="InterPro"/>
</dbReference>
<dbReference type="InterPro" id="IPR001313">
    <property type="entry name" value="Pumilio_RNA-bd_rpt"/>
</dbReference>
<evidence type="ECO:0000256" key="1">
    <source>
        <dbReference type="ARBA" id="ARBA00022737"/>
    </source>
</evidence>
<dbReference type="GO" id="GO:0000480">
    <property type="term" value="P:endonucleolytic cleavage in 5'-ETS of tricistronic rRNA transcript (SSU-rRNA, 5.8S rRNA, LSU-rRNA)"/>
    <property type="evidence" value="ECO:0007669"/>
    <property type="project" value="TreeGrafter"/>
</dbReference>
<organism evidence="2 3">
    <name type="scientific">Strongylus vulgaris</name>
    <name type="common">Blood worm</name>
    <dbReference type="NCBI Taxonomy" id="40348"/>
    <lineage>
        <taxon>Eukaryota</taxon>
        <taxon>Metazoa</taxon>
        <taxon>Ecdysozoa</taxon>
        <taxon>Nematoda</taxon>
        <taxon>Chromadorea</taxon>
        <taxon>Rhabditida</taxon>
        <taxon>Rhabditina</taxon>
        <taxon>Rhabditomorpha</taxon>
        <taxon>Strongyloidea</taxon>
        <taxon>Strongylidae</taxon>
        <taxon>Strongylus</taxon>
    </lineage>
</organism>
<dbReference type="AlphaFoldDB" id="A0A3P7M0S7"/>
<dbReference type="GO" id="GO:0000472">
    <property type="term" value="P:endonucleolytic cleavage to generate mature 5'-end of SSU-rRNA from (SSU-rRNA, 5.8S rRNA, LSU-rRNA)"/>
    <property type="evidence" value="ECO:0007669"/>
    <property type="project" value="TreeGrafter"/>
</dbReference>
<dbReference type="InterPro" id="IPR011989">
    <property type="entry name" value="ARM-like"/>
</dbReference>
<dbReference type="PANTHER" id="PTHR13102">
    <property type="entry name" value="NUCLEOLAR PROTEIN 9"/>
    <property type="match status" value="1"/>
</dbReference>
<dbReference type="InterPro" id="IPR016024">
    <property type="entry name" value="ARM-type_fold"/>
</dbReference>
<proteinExistence type="predicted"/>
<gene>
    <name evidence="2" type="ORF">SVUK_LOCUS19940</name>
</gene>
<keyword evidence="1" id="KW-0677">Repeat</keyword>
<dbReference type="EMBL" id="UYYB01134640">
    <property type="protein sequence ID" value="VDM84942.1"/>
    <property type="molecule type" value="Genomic_DNA"/>
</dbReference>
<evidence type="ECO:0000313" key="2">
    <source>
        <dbReference type="EMBL" id="VDM84942.1"/>
    </source>
</evidence>
<accession>A0A3P7M0S7</accession>
<reference evidence="2 3" key="1">
    <citation type="submission" date="2018-11" db="EMBL/GenBank/DDBJ databases">
        <authorList>
            <consortium name="Pathogen Informatics"/>
        </authorList>
    </citation>
    <scope>NUCLEOTIDE SEQUENCE [LARGE SCALE GENOMIC DNA]</scope>
</reference>
<keyword evidence="3" id="KW-1185">Reference proteome</keyword>
<dbReference type="Pfam" id="PF22493">
    <property type="entry name" value="PUF_NOP9"/>
    <property type="match status" value="1"/>
</dbReference>
<dbReference type="InterPro" id="IPR040000">
    <property type="entry name" value="NOP9"/>
</dbReference>
<dbReference type="GO" id="GO:0000056">
    <property type="term" value="P:ribosomal small subunit export from nucleus"/>
    <property type="evidence" value="ECO:0007669"/>
    <property type="project" value="TreeGrafter"/>
</dbReference>
<sequence length="258" mass="29765">NSRWGVAEAVLRCAAKHEELQEPVLKELRRYFRAEKASNKLNFINNVITLNSYDGANLKMERCDLHGCLLMEILLSFKKIKTLRACFEALSPEDIVRLAKNNRTSHVLQAAFKSSTLGDDIKEKLIAPFESDWGSLISDVYGSHVFETIWDCSLFNVNRRQTLMKKLVPIHITENLGVVFRNGIFFCNDKELAVHCIHQYWFFPVVPTAYFFYYPDTFLTETGKMRNFRPQEWCRSIAIGICTISTSGEVHSFQMTCD</sequence>
<evidence type="ECO:0008006" key="4">
    <source>
        <dbReference type="Google" id="ProtNLM"/>
    </source>
</evidence>
<dbReference type="Proteomes" id="UP000270094">
    <property type="component" value="Unassembled WGS sequence"/>
</dbReference>